<comment type="similarity">
    <text evidence="2 9">Belongs to the RecN family.</text>
</comment>
<dbReference type="EMBL" id="PVTV01000019">
    <property type="protein sequence ID" value="PRY96127.1"/>
    <property type="molecule type" value="Genomic_DNA"/>
</dbReference>
<dbReference type="NCBIfam" id="NF008121">
    <property type="entry name" value="PRK10869.1"/>
    <property type="match status" value="1"/>
</dbReference>
<dbReference type="SUPFAM" id="SSF52540">
    <property type="entry name" value="P-loop containing nucleoside triphosphate hydrolases"/>
    <property type="match status" value="2"/>
</dbReference>
<dbReference type="InterPro" id="IPR003395">
    <property type="entry name" value="RecF/RecN/SMC_N"/>
</dbReference>
<feature type="domain" description="RecF/RecN/SMC N-terminal" evidence="10">
    <location>
        <begin position="2"/>
        <end position="503"/>
    </location>
</feature>
<comment type="caution">
    <text evidence="11">The sequence shown here is derived from an EMBL/GenBank/DDBJ whole genome shotgun (WGS) entry which is preliminary data.</text>
</comment>
<keyword evidence="4" id="KW-0547">Nucleotide-binding</keyword>
<evidence type="ECO:0000313" key="12">
    <source>
        <dbReference type="Proteomes" id="UP000238308"/>
    </source>
</evidence>
<keyword evidence="7 9" id="KW-0234">DNA repair</keyword>
<dbReference type="InterPro" id="IPR027417">
    <property type="entry name" value="P-loop_NTPase"/>
</dbReference>
<dbReference type="PIRSF" id="PIRSF003128">
    <property type="entry name" value="RecN"/>
    <property type="match status" value="1"/>
</dbReference>
<evidence type="ECO:0000256" key="5">
    <source>
        <dbReference type="ARBA" id="ARBA00022763"/>
    </source>
</evidence>
<sequence>MLRALHIRDFVIVDRADIEFDSGFTVFTGETGAGKSILIDALALALGERADLSVLREGATKAEISAVFTPTKDIGKWLEQHDLEAEDELVLRRVVDAQGRSRAYINGSPVNLTQLKEVGEQLIDIHGQHAHQSLLRGDNQRDLLDAHGAHQALKQDTLQAWKSWRVVLKKLEAATQDASSLAVAQEKLDWQISELQSLRLIAGEWDDISAEHTRLAHAQALIDGASSTLAMLDESESSTQHQLAVAVKTLGSLLKHDTSLQAVQDALVSASNDVNQAISDLNVYLSGVELDPARLSVVEARMSSLFDAARKLKTDPEHLFTLLQSLLAERDALIASTDIEALKQEESTLKQAYQAAAQTLSLARKKSATRLSQEVTTAMQTLAMQGGSFQIAVTETNPSGHGQDQIEFLVAGHTGTSPRPLAKVASGGELARISLALSVIASRAARVPTLIFDEVDSGIGGAVAEVVGRLLAELGNRHQVLCVTHLPQVAARGQYQFQVSKQQINQTTISKIERLQQPARIEEIARMLGGVKITETTREHAKELLTG</sequence>
<accession>A0A2T0XB15</accession>
<protein>
    <recommendedName>
        <fullName evidence="3 9">DNA repair protein RecN</fullName>
    </recommendedName>
    <alternativeName>
        <fullName evidence="8 9">Recombination protein N</fullName>
    </alternativeName>
</protein>
<dbReference type="CDD" id="cd03241">
    <property type="entry name" value="ABC_RecN"/>
    <property type="match status" value="2"/>
</dbReference>
<dbReference type="FunFam" id="3.40.50.300:FF:000356">
    <property type="entry name" value="DNA repair protein RecN"/>
    <property type="match status" value="1"/>
</dbReference>
<dbReference type="GO" id="GO:0006310">
    <property type="term" value="P:DNA recombination"/>
    <property type="evidence" value="ECO:0007669"/>
    <property type="project" value="InterPro"/>
</dbReference>
<dbReference type="NCBIfam" id="TIGR00634">
    <property type="entry name" value="recN"/>
    <property type="match status" value="1"/>
</dbReference>
<evidence type="ECO:0000256" key="3">
    <source>
        <dbReference type="ARBA" id="ARBA00021315"/>
    </source>
</evidence>
<keyword evidence="5 9" id="KW-0227">DNA damage</keyword>
<proteinExistence type="inferred from homology"/>
<dbReference type="InterPro" id="IPR004604">
    <property type="entry name" value="DNA_recomb/repair_RecN"/>
</dbReference>
<dbReference type="PANTHER" id="PTHR11059">
    <property type="entry name" value="DNA REPAIR PROTEIN RECN"/>
    <property type="match status" value="1"/>
</dbReference>
<dbReference type="Proteomes" id="UP000238308">
    <property type="component" value="Unassembled WGS sequence"/>
</dbReference>
<dbReference type="Pfam" id="PF02463">
    <property type="entry name" value="SMC_N"/>
    <property type="match status" value="1"/>
</dbReference>
<evidence type="ECO:0000259" key="10">
    <source>
        <dbReference type="Pfam" id="PF02463"/>
    </source>
</evidence>
<evidence type="ECO:0000256" key="7">
    <source>
        <dbReference type="ARBA" id="ARBA00023204"/>
    </source>
</evidence>
<dbReference type="GO" id="GO:0009432">
    <property type="term" value="P:SOS response"/>
    <property type="evidence" value="ECO:0007669"/>
    <property type="project" value="UniProtKB-ARBA"/>
</dbReference>
<evidence type="ECO:0000256" key="1">
    <source>
        <dbReference type="ARBA" id="ARBA00003618"/>
    </source>
</evidence>
<evidence type="ECO:0000256" key="6">
    <source>
        <dbReference type="ARBA" id="ARBA00022840"/>
    </source>
</evidence>
<dbReference type="GO" id="GO:0005524">
    <property type="term" value="F:ATP binding"/>
    <property type="evidence" value="ECO:0007669"/>
    <property type="project" value="UniProtKB-KW"/>
</dbReference>
<evidence type="ECO:0000256" key="4">
    <source>
        <dbReference type="ARBA" id="ARBA00022741"/>
    </source>
</evidence>
<dbReference type="OrthoDB" id="9806954at2"/>
<evidence type="ECO:0000313" key="11">
    <source>
        <dbReference type="EMBL" id="PRY96127.1"/>
    </source>
</evidence>
<dbReference type="GO" id="GO:0006281">
    <property type="term" value="P:DNA repair"/>
    <property type="evidence" value="ECO:0007669"/>
    <property type="project" value="UniProtKB-KW"/>
</dbReference>
<dbReference type="RefSeq" id="WP_106228871.1">
    <property type="nucleotide sequence ID" value="NZ_PVTV01000019.1"/>
</dbReference>
<keyword evidence="12" id="KW-1185">Reference proteome</keyword>
<comment type="function">
    <text evidence="1 9">May be involved in recombinational repair of damaged DNA.</text>
</comment>
<evidence type="ECO:0000256" key="2">
    <source>
        <dbReference type="ARBA" id="ARBA00009441"/>
    </source>
</evidence>
<dbReference type="PANTHER" id="PTHR11059:SF0">
    <property type="entry name" value="DNA REPAIR PROTEIN RECN"/>
    <property type="match status" value="1"/>
</dbReference>
<dbReference type="AlphaFoldDB" id="A0A2T0XB15"/>
<name>A0A2T0XB15_9BURK</name>
<organism evidence="11 12">
    <name type="scientific">Jezberella montanilacus</name>
    <dbReference type="NCBI Taxonomy" id="323426"/>
    <lineage>
        <taxon>Bacteria</taxon>
        <taxon>Pseudomonadati</taxon>
        <taxon>Pseudomonadota</taxon>
        <taxon>Betaproteobacteria</taxon>
        <taxon>Burkholderiales</taxon>
        <taxon>Alcaligenaceae</taxon>
        <taxon>Jezberella</taxon>
    </lineage>
</organism>
<keyword evidence="6" id="KW-0067">ATP-binding</keyword>
<dbReference type="GO" id="GO:0043590">
    <property type="term" value="C:bacterial nucleoid"/>
    <property type="evidence" value="ECO:0007669"/>
    <property type="project" value="TreeGrafter"/>
</dbReference>
<dbReference type="Gene3D" id="3.40.50.300">
    <property type="entry name" value="P-loop containing nucleotide triphosphate hydrolases"/>
    <property type="match status" value="2"/>
</dbReference>
<evidence type="ECO:0000256" key="8">
    <source>
        <dbReference type="ARBA" id="ARBA00033408"/>
    </source>
</evidence>
<gene>
    <name evidence="11" type="ORF">BCM14_3067</name>
</gene>
<reference evidence="11 12" key="1">
    <citation type="submission" date="2018-03" db="EMBL/GenBank/DDBJ databases">
        <title>Genomic Encyclopedia of Type Strains, Phase III (KMG-III): the genomes of soil and plant-associated and newly described type strains.</title>
        <authorList>
            <person name="Whitman W."/>
        </authorList>
    </citation>
    <scope>NUCLEOTIDE SEQUENCE [LARGE SCALE GENOMIC DNA]</scope>
    <source>
        <strain evidence="11 12">MWH-P2sevCIIIb</strain>
    </source>
</reference>
<dbReference type="FunFam" id="3.40.50.300:FF:000319">
    <property type="entry name" value="DNA repair protein RecN"/>
    <property type="match status" value="1"/>
</dbReference>
<evidence type="ECO:0000256" key="9">
    <source>
        <dbReference type="PIRNR" id="PIRNR003128"/>
    </source>
</evidence>